<accession>A0AAD6V348</accession>
<feature type="compositionally biased region" description="Pro residues" evidence="2">
    <location>
        <begin position="10"/>
        <end position="19"/>
    </location>
</feature>
<feature type="region of interest" description="Disordered" evidence="2">
    <location>
        <begin position="138"/>
        <end position="181"/>
    </location>
</feature>
<feature type="non-terminal residue" evidence="3">
    <location>
        <position position="228"/>
    </location>
</feature>
<reference evidence="3" key="1">
    <citation type="submission" date="2023-03" db="EMBL/GenBank/DDBJ databases">
        <title>Massive genome expansion in bonnet fungi (Mycena s.s.) driven by repeated elements and novel gene families across ecological guilds.</title>
        <authorList>
            <consortium name="Lawrence Berkeley National Laboratory"/>
            <person name="Harder C.B."/>
            <person name="Miyauchi S."/>
            <person name="Viragh M."/>
            <person name="Kuo A."/>
            <person name="Thoen E."/>
            <person name="Andreopoulos B."/>
            <person name="Lu D."/>
            <person name="Skrede I."/>
            <person name="Drula E."/>
            <person name="Henrissat B."/>
            <person name="Morin E."/>
            <person name="Kohler A."/>
            <person name="Barry K."/>
            <person name="LaButti K."/>
            <person name="Morin E."/>
            <person name="Salamov A."/>
            <person name="Lipzen A."/>
            <person name="Mereny Z."/>
            <person name="Hegedus B."/>
            <person name="Baldrian P."/>
            <person name="Stursova M."/>
            <person name="Weitz H."/>
            <person name="Taylor A."/>
            <person name="Grigoriev I.V."/>
            <person name="Nagy L.G."/>
            <person name="Martin F."/>
            <person name="Kauserud H."/>
        </authorList>
    </citation>
    <scope>NUCLEOTIDE SEQUENCE</scope>
    <source>
        <strain evidence="3">9144</strain>
    </source>
</reference>
<dbReference type="AlphaFoldDB" id="A0AAD6V348"/>
<sequence>MSDDSFIPSSSPPRLPPPSSRKRQRSDNALNPRSTRFNNRRGSSGPQLKKTRVKLETPSGSPVKLETLSSSSPHTPRASALHARAENGQVNLCAAFAWAHTLVRLFYLPGGSLDSQTDSQTFVDNFYRKLDDLAETKDAHKPETRKDDVFSHTRADELSGCSQPVDMERSDGSQPAELSNEWWAEPITREQAFRIMAQNEKLKETCARLEERIEDIERFLRLTEEDLA</sequence>
<name>A0AAD6V348_9AGAR</name>
<dbReference type="Proteomes" id="UP001219525">
    <property type="component" value="Unassembled WGS sequence"/>
</dbReference>
<feature type="region of interest" description="Disordered" evidence="2">
    <location>
        <begin position="1"/>
        <end position="79"/>
    </location>
</feature>
<gene>
    <name evidence="3" type="ORF">GGX14DRAFT_469276</name>
</gene>
<proteinExistence type="predicted"/>
<feature type="compositionally biased region" description="Basic and acidic residues" evidence="2">
    <location>
        <begin position="138"/>
        <end position="157"/>
    </location>
</feature>
<evidence type="ECO:0000313" key="3">
    <source>
        <dbReference type="EMBL" id="KAJ7198446.1"/>
    </source>
</evidence>
<evidence type="ECO:0000256" key="1">
    <source>
        <dbReference type="SAM" id="Coils"/>
    </source>
</evidence>
<protein>
    <submittedName>
        <fullName evidence="3">Uncharacterized protein</fullName>
    </submittedName>
</protein>
<feature type="compositionally biased region" description="Polar residues" evidence="2">
    <location>
        <begin position="27"/>
        <end position="46"/>
    </location>
</feature>
<evidence type="ECO:0000313" key="4">
    <source>
        <dbReference type="Proteomes" id="UP001219525"/>
    </source>
</evidence>
<organism evidence="3 4">
    <name type="scientific">Mycena pura</name>
    <dbReference type="NCBI Taxonomy" id="153505"/>
    <lineage>
        <taxon>Eukaryota</taxon>
        <taxon>Fungi</taxon>
        <taxon>Dikarya</taxon>
        <taxon>Basidiomycota</taxon>
        <taxon>Agaricomycotina</taxon>
        <taxon>Agaricomycetes</taxon>
        <taxon>Agaricomycetidae</taxon>
        <taxon>Agaricales</taxon>
        <taxon>Marasmiineae</taxon>
        <taxon>Mycenaceae</taxon>
        <taxon>Mycena</taxon>
    </lineage>
</organism>
<feature type="coiled-coil region" evidence="1">
    <location>
        <begin position="192"/>
        <end position="226"/>
    </location>
</feature>
<comment type="caution">
    <text evidence="3">The sequence shown here is derived from an EMBL/GenBank/DDBJ whole genome shotgun (WGS) entry which is preliminary data.</text>
</comment>
<keyword evidence="4" id="KW-1185">Reference proteome</keyword>
<dbReference type="EMBL" id="JARJCW010000072">
    <property type="protein sequence ID" value="KAJ7198446.1"/>
    <property type="molecule type" value="Genomic_DNA"/>
</dbReference>
<evidence type="ECO:0000256" key="2">
    <source>
        <dbReference type="SAM" id="MobiDB-lite"/>
    </source>
</evidence>
<keyword evidence="1" id="KW-0175">Coiled coil</keyword>